<proteinExistence type="inferred from homology"/>
<dbReference type="PANTHER" id="PTHR32176:SF99">
    <property type="entry name" value="PATATIN"/>
    <property type="match status" value="1"/>
</dbReference>
<dbReference type="Pfam" id="PF01734">
    <property type="entry name" value="Patatin"/>
    <property type="match status" value="1"/>
</dbReference>
<keyword evidence="3 4" id="KW-0442">Lipid degradation</keyword>
<reference evidence="6 7" key="1">
    <citation type="journal article" date="2021" name="Comput. Struct. Biotechnol. J.">
        <title>De novo genome assembly of the potent medicinal plant Rehmannia glutinosa using nanopore technology.</title>
        <authorList>
            <person name="Ma L."/>
            <person name="Dong C."/>
            <person name="Song C."/>
            <person name="Wang X."/>
            <person name="Zheng X."/>
            <person name="Niu Y."/>
            <person name="Chen S."/>
            <person name="Feng W."/>
        </authorList>
    </citation>
    <scope>NUCLEOTIDE SEQUENCE [LARGE SCALE GENOMIC DNA]</scope>
    <source>
        <strain evidence="6">DH-2019</strain>
    </source>
</reference>
<keyword evidence="2 3" id="KW-0443">Lipid metabolism</keyword>
<evidence type="ECO:0000256" key="1">
    <source>
        <dbReference type="ARBA" id="ARBA00010240"/>
    </source>
</evidence>
<dbReference type="InterPro" id="IPR016035">
    <property type="entry name" value="Acyl_Trfase/lysoPLipase"/>
</dbReference>
<feature type="short sequence motif" description="GXSXG" evidence="3">
    <location>
        <begin position="193"/>
        <end position="197"/>
    </location>
</feature>
<dbReference type="Gene3D" id="3.40.1090.10">
    <property type="entry name" value="Cytosolic phospholipase A2 catalytic domain"/>
    <property type="match status" value="1"/>
</dbReference>
<evidence type="ECO:0000256" key="3">
    <source>
        <dbReference type="PROSITE-ProRule" id="PRU01161"/>
    </source>
</evidence>
<dbReference type="EC" id="3.1.1.-" evidence="4"/>
<dbReference type="PANTHER" id="PTHR32176">
    <property type="entry name" value="XYLOSE ISOMERASE"/>
    <property type="match status" value="1"/>
</dbReference>
<feature type="domain" description="PNPLA" evidence="5">
    <location>
        <begin position="151"/>
        <end position="329"/>
    </location>
</feature>
<evidence type="ECO:0000256" key="4">
    <source>
        <dbReference type="RuleBase" id="RU361262"/>
    </source>
</evidence>
<dbReference type="EMBL" id="JABTTQ020000003">
    <property type="protein sequence ID" value="KAK6160757.1"/>
    <property type="molecule type" value="Genomic_DNA"/>
</dbReference>
<dbReference type="PROSITE" id="PS51635">
    <property type="entry name" value="PNPLA"/>
    <property type="match status" value="1"/>
</dbReference>
<keyword evidence="7" id="KW-1185">Reference proteome</keyword>
<dbReference type="Proteomes" id="UP001318860">
    <property type="component" value="Unassembled WGS sequence"/>
</dbReference>
<organism evidence="6 7">
    <name type="scientific">Rehmannia glutinosa</name>
    <name type="common">Chinese foxglove</name>
    <dbReference type="NCBI Taxonomy" id="99300"/>
    <lineage>
        <taxon>Eukaryota</taxon>
        <taxon>Viridiplantae</taxon>
        <taxon>Streptophyta</taxon>
        <taxon>Embryophyta</taxon>
        <taxon>Tracheophyta</taxon>
        <taxon>Spermatophyta</taxon>
        <taxon>Magnoliopsida</taxon>
        <taxon>eudicotyledons</taxon>
        <taxon>Gunneridae</taxon>
        <taxon>Pentapetalae</taxon>
        <taxon>asterids</taxon>
        <taxon>lamiids</taxon>
        <taxon>Lamiales</taxon>
        <taxon>Orobanchaceae</taxon>
        <taxon>Rehmannieae</taxon>
        <taxon>Rehmannia</taxon>
    </lineage>
</organism>
<comment type="similarity">
    <text evidence="1 4">Belongs to the patatin family.</text>
</comment>
<feature type="active site" description="Nucleophile" evidence="3">
    <location>
        <position position="195"/>
    </location>
</feature>
<feature type="short sequence motif" description="DGA/G" evidence="3">
    <location>
        <begin position="316"/>
        <end position="318"/>
    </location>
</feature>
<feature type="short sequence motif" description="GXGXXG" evidence="3">
    <location>
        <begin position="155"/>
        <end position="160"/>
    </location>
</feature>
<dbReference type="SUPFAM" id="SSF52151">
    <property type="entry name" value="FabD/lysophospholipase-like"/>
    <property type="match status" value="1"/>
</dbReference>
<dbReference type="InterPro" id="IPR002641">
    <property type="entry name" value="PNPLA_dom"/>
</dbReference>
<accession>A0ABR0XNL7</accession>
<comment type="function">
    <text evidence="4">Lipolytic acyl hydrolase (LAH).</text>
</comment>
<gene>
    <name evidence="6" type="ORF">DH2020_004138</name>
</gene>
<evidence type="ECO:0000259" key="5">
    <source>
        <dbReference type="PROSITE" id="PS51635"/>
    </source>
</evidence>
<evidence type="ECO:0000313" key="6">
    <source>
        <dbReference type="EMBL" id="KAK6160757.1"/>
    </source>
</evidence>
<keyword evidence="3 4" id="KW-0378">Hydrolase</keyword>
<feature type="active site" description="Proton acceptor" evidence="3">
    <location>
        <position position="316"/>
    </location>
</feature>
<protein>
    <recommendedName>
        <fullName evidence="4">Patatin</fullName>
        <ecNumber evidence="4">3.1.1.-</ecNumber>
    </recommendedName>
</protein>
<comment type="caution">
    <text evidence="6">The sequence shown here is derived from an EMBL/GenBank/DDBJ whole genome shotgun (WGS) entry which is preliminary data.</text>
</comment>
<name>A0ABR0XNL7_REHGL</name>
<evidence type="ECO:0000256" key="2">
    <source>
        <dbReference type="ARBA" id="ARBA00023098"/>
    </source>
</evidence>
<evidence type="ECO:0000313" key="7">
    <source>
        <dbReference type="Proteomes" id="UP001318860"/>
    </source>
</evidence>
<comment type="domain">
    <text evidence="4">The nitrogen atoms of the two glycine residues in the GGXR motif define the oxyanion hole, and stabilize the oxyanion that forms during the nucleophilic attack by the catalytic serine during substrate cleavage.</text>
</comment>
<sequence>MLLGMRQQIDLLTTEFAAMRTQQQNILDLIQRNFPTGRVTDDTTRDGPFPSQDAHKVIALSVVGAPSVTPPQLPPSHRSSWLRLVHVVSTVNRSSPGQLSTFYHRVVGSWRYPDTSTYDGPQFLIRMTREFVPSENRYGPDPKKGSLVTVLSIDGGGVRGIIPATILAFLESKLQELDGPNSRLADYFDIVAGTSTGGLLATMIAAPNQEDRPLYAAKEIVDFYLEHCPSLFPGCKELLCDLTIKDALTNLVIPAFDIKHLQPVIFTTKDAKENTYRNAKLSDICIGTSAAPTFLPAHYFETKDEQGNVTTYDLIDGGVAANNPVAISHISSGILAGDSEYVPMEPLDGNKMLVLSLGTGIAKQDEKYNAEAAAKWGLFGWVYKKGDTPLLDVFGDASSDMVDIHVSTFFQSLHTKKNYLRIQDDTLCGDESSLDIATLENLQALVEVAKQRIKKPMSRVNLETGQFEEVEGEGTNEEALIRFAKLLSEERKLRQTDLTERTLVID</sequence>